<reference evidence="1 2" key="1">
    <citation type="submission" date="2019-10" db="EMBL/GenBank/DDBJ databases">
        <title>Two novel species isolated from a subtropical stream in China.</title>
        <authorList>
            <person name="Lu H."/>
        </authorList>
    </citation>
    <scope>NUCLEOTIDE SEQUENCE [LARGE SCALE GENOMIC DNA]</scope>
    <source>
        <strain evidence="1 2">FT103W</strain>
    </source>
</reference>
<dbReference type="RefSeq" id="WP_152801620.1">
    <property type="nucleotide sequence ID" value="NZ_WHUF01000001.1"/>
</dbReference>
<proteinExistence type="predicted"/>
<gene>
    <name evidence="1" type="ORF">GEV01_03180</name>
</gene>
<accession>A0A843S8G9</accession>
<comment type="caution">
    <text evidence="1">The sequence shown here is derived from an EMBL/GenBank/DDBJ whole genome shotgun (WGS) entry which is preliminary data.</text>
</comment>
<name>A0A843S8G9_9BURK</name>
<evidence type="ECO:0000313" key="2">
    <source>
        <dbReference type="Proteomes" id="UP000444318"/>
    </source>
</evidence>
<dbReference type="EMBL" id="WHUF01000001">
    <property type="protein sequence ID" value="MQA18513.1"/>
    <property type="molecule type" value="Genomic_DNA"/>
</dbReference>
<dbReference type="Proteomes" id="UP000444318">
    <property type="component" value="Unassembled WGS sequence"/>
</dbReference>
<sequence>MTIFIHIINQGSTMRRMTGVLSIAASAVLLAACASKSDTRTVNWQQGGKRAWVVSELDPDAPRATLRPCLANLSAADYASRHFVEVRYHHARLIHHEIAELPPGMAIKAGDEIELWPADCSAGKLSRIGKALN</sequence>
<dbReference type="AlphaFoldDB" id="A0A843S8G9"/>
<keyword evidence="2" id="KW-1185">Reference proteome</keyword>
<evidence type="ECO:0000313" key="1">
    <source>
        <dbReference type="EMBL" id="MQA18513.1"/>
    </source>
</evidence>
<organism evidence="1 2">
    <name type="scientific">Rugamonas rivuli</name>
    <dbReference type="NCBI Taxonomy" id="2743358"/>
    <lineage>
        <taxon>Bacteria</taxon>
        <taxon>Pseudomonadati</taxon>
        <taxon>Pseudomonadota</taxon>
        <taxon>Betaproteobacteria</taxon>
        <taxon>Burkholderiales</taxon>
        <taxon>Oxalobacteraceae</taxon>
        <taxon>Telluria group</taxon>
        <taxon>Rugamonas</taxon>
    </lineage>
</organism>
<protein>
    <submittedName>
        <fullName evidence="1">Uncharacterized protein</fullName>
    </submittedName>
</protein>